<evidence type="ECO:0000259" key="4">
    <source>
        <dbReference type="PROSITE" id="PS51684"/>
    </source>
</evidence>
<reference evidence="5" key="2">
    <citation type="submission" date="2023-05" db="EMBL/GenBank/DDBJ databases">
        <authorList>
            <consortium name="Lawrence Berkeley National Laboratory"/>
            <person name="Steindorff A."/>
            <person name="Hensen N."/>
            <person name="Bonometti L."/>
            <person name="Westerberg I."/>
            <person name="Brannstrom I.O."/>
            <person name="Guillou S."/>
            <person name="Cros-Aarteil S."/>
            <person name="Calhoun S."/>
            <person name="Haridas S."/>
            <person name="Kuo A."/>
            <person name="Mondo S."/>
            <person name="Pangilinan J."/>
            <person name="Riley R."/>
            <person name="Labutti K."/>
            <person name="Andreopoulos B."/>
            <person name="Lipzen A."/>
            <person name="Chen C."/>
            <person name="Yanf M."/>
            <person name="Daum C."/>
            <person name="Ng V."/>
            <person name="Clum A."/>
            <person name="Ohm R."/>
            <person name="Martin F."/>
            <person name="Silar P."/>
            <person name="Natvig D."/>
            <person name="Lalanne C."/>
            <person name="Gautier V."/>
            <person name="Ament-Velasquez S.L."/>
            <person name="Kruys A."/>
            <person name="Hutchinson M.I."/>
            <person name="Powell A.J."/>
            <person name="Barry K."/>
            <person name="Miller A.N."/>
            <person name="Grigoriev I.V."/>
            <person name="Debuchy R."/>
            <person name="Gladieux P."/>
            <person name="Thoren M.H."/>
            <person name="Johannesson H."/>
        </authorList>
    </citation>
    <scope>NUCLEOTIDE SEQUENCE</scope>
    <source>
        <strain evidence="5">PSN293</strain>
    </source>
</reference>
<feature type="compositionally biased region" description="Basic and acidic residues" evidence="3">
    <location>
        <begin position="410"/>
        <end position="423"/>
    </location>
</feature>
<dbReference type="SUPFAM" id="SSF53335">
    <property type="entry name" value="S-adenosyl-L-methionine-dependent methyltransferases"/>
    <property type="match status" value="1"/>
</dbReference>
<feature type="region of interest" description="Disordered" evidence="3">
    <location>
        <begin position="153"/>
        <end position="172"/>
    </location>
</feature>
<feature type="region of interest" description="Disordered" evidence="3">
    <location>
        <begin position="575"/>
        <end position="595"/>
    </location>
</feature>
<comment type="catalytic activity">
    <reaction evidence="2">
        <text>4-demethylwyosine(37) in tRNA(Phe) + S-adenosyl-L-methionine = 4-demethyl-7-[(3S)-3-amino-3-carboxypropyl]wyosine(37) in tRNA(Phe) + S-methyl-5'-thioadenosine + H(+)</text>
        <dbReference type="Rhea" id="RHEA:36355"/>
        <dbReference type="Rhea" id="RHEA-COMP:10164"/>
        <dbReference type="Rhea" id="RHEA-COMP:10378"/>
        <dbReference type="ChEBI" id="CHEBI:15378"/>
        <dbReference type="ChEBI" id="CHEBI:17509"/>
        <dbReference type="ChEBI" id="CHEBI:59789"/>
        <dbReference type="ChEBI" id="CHEBI:64315"/>
        <dbReference type="ChEBI" id="CHEBI:73550"/>
        <dbReference type="EC" id="2.5.1.114"/>
    </reaction>
</comment>
<evidence type="ECO:0000256" key="2">
    <source>
        <dbReference type="ARBA" id="ARBA00049400"/>
    </source>
</evidence>
<organism evidence="5 6">
    <name type="scientific">Rhypophila decipiens</name>
    <dbReference type="NCBI Taxonomy" id="261697"/>
    <lineage>
        <taxon>Eukaryota</taxon>
        <taxon>Fungi</taxon>
        <taxon>Dikarya</taxon>
        <taxon>Ascomycota</taxon>
        <taxon>Pezizomycotina</taxon>
        <taxon>Sordariomycetes</taxon>
        <taxon>Sordariomycetidae</taxon>
        <taxon>Sordariales</taxon>
        <taxon>Naviculisporaceae</taxon>
        <taxon>Rhypophila</taxon>
    </lineage>
</organism>
<feature type="compositionally biased region" description="Polar residues" evidence="3">
    <location>
        <begin position="394"/>
        <end position="409"/>
    </location>
</feature>
<keyword evidence="5" id="KW-0808">Transferase</keyword>
<dbReference type="GO" id="GO:0102522">
    <property type="term" value="F:tRNA 4-demethylwyosine alpha-amino-alpha-carboxypropyltransferase activity"/>
    <property type="evidence" value="ECO:0007669"/>
    <property type="project" value="UniProtKB-EC"/>
</dbReference>
<feature type="region of interest" description="Disordered" evidence="3">
    <location>
        <begin position="454"/>
        <end position="493"/>
    </location>
</feature>
<evidence type="ECO:0000256" key="3">
    <source>
        <dbReference type="SAM" id="MobiDB-lite"/>
    </source>
</evidence>
<dbReference type="PROSITE" id="PS51684">
    <property type="entry name" value="SAM_MT_TRM5_TYW2"/>
    <property type="match status" value="1"/>
</dbReference>
<evidence type="ECO:0000313" key="6">
    <source>
        <dbReference type="Proteomes" id="UP001301769"/>
    </source>
</evidence>
<feature type="domain" description="SAM-dependent methyltransferase TRM5/TYW2-type" evidence="4">
    <location>
        <begin position="132"/>
        <end position="633"/>
    </location>
</feature>
<dbReference type="GO" id="GO:0008175">
    <property type="term" value="F:tRNA methyltransferase activity"/>
    <property type="evidence" value="ECO:0007669"/>
    <property type="project" value="TreeGrafter"/>
</dbReference>
<dbReference type="PANTHER" id="PTHR23245">
    <property type="entry name" value="TRNA METHYLTRANSFERASE"/>
    <property type="match status" value="1"/>
</dbReference>
<feature type="compositionally biased region" description="Basic residues" evidence="3">
    <location>
        <begin position="33"/>
        <end position="47"/>
    </location>
</feature>
<dbReference type="Proteomes" id="UP001301769">
    <property type="component" value="Unassembled WGS sequence"/>
</dbReference>
<sequence length="639" mass="69784">MDDNGREIKPQTGDTLESTMTGNSTTENEQTKTRRGKPIHTTPKPKKPNPISAAILSWLHEARPDLLTSPKGDDTPSIETILIEKAPKRWVVYEPMVLLPSGSFTSSPWPSILKSSTAEQKSILWANILGEISPSGALTHLAINEGIPLHVGDAESKDEDDSEENTLRSPSGLKILHGDFGPVLQPNQTPTAQDFENAFWVSTKQNGITQIWAPRYTMFSRGNIKEKARLLTDFPAACSVRPNPAKLKPKVSSNSDTNKELLSESAQDPDSEQGINEGGQTPKEKDQWAIDLYAGIGYFVFSYAKLGFRLLCWEINPWSVEGLRRGALENRWDVAVLSPPAISSVTACVTGETSCSGSHLGSGPDNVPTPGQATDDDPVGDENDRKLAELVIGNESSTPTSTAITIDNLNNDRDKSTHSDPKRRNAPGQRPQIIVLLESNEFAEARIRRLRKSTISSQFTSSSSNPEAQFGDPQGSVSTTTSSAEDKGTEEEEMEIVHINAGFLPSSSKIWPSAWKMMVSESDHHTGRKMIDGWLHLHENVGVREIEKRKAEIQGLFDEWSGSAAAFSTPAEEVASAGDGMGQSNVEGKGSQEQKGIIESKNSSLQAQVVWVEMVKTFAPDVWHVVFDVHVTIKQGSQK</sequence>
<proteinExistence type="predicted"/>
<protein>
    <recommendedName>
        <fullName evidence="1">tRNA(Phe) (4-demethylwyosine(37)-C(7)) aminocarboxypropyltransferase</fullName>
        <ecNumber evidence="1">2.5.1.114</ecNumber>
    </recommendedName>
</protein>
<evidence type="ECO:0000313" key="5">
    <source>
        <dbReference type="EMBL" id="KAK4213234.1"/>
    </source>
</evidence>
<dbReference type="AlphaFoldDB" id="A0AAN7B7K6"/>
<dbReference type="InterPro" id="IPR029063">
    <property type="entry name" value="SAM-dependent_MTases_sf"/>
</dbReference>
<dbReference type="GO" id="GO:0005737">
    <property type="term" value="C:cytoplasm"/>
    <property type="evidence" value="ECO:0007669"/>
    <property type="project" value="TreeGrafter"/>
</dbReference>
<dbReference type="EC" id="2.5.1.114" evidence="1"/>
<dbReference type="PANTHER" id="PTHR23245:SF25">
    <property type="entry name" value="TRNA WYBUTOSINE-SYNTHESIZING PROTEIN 2 HOMOLOG"/>
    <property type="match status" value="1"/>
</dbReference>
<keyword evidence="5" id="KW-0489">Methyltransferase</keyword>
<feature type="region of interest" description="Disordered" evidence="3">
    <location>
        <begin position="1"/>
        <end position="50"/>
    </location>
</feature>
<feature type="region of interest" description="Disordered" evidence="3">
    <location>
        <begin position="245"/>
        <end position="283"/>
    </location>
</feature>
<gene>
    <name evidence="5" type="ORF">QBC37DRAFT_423391</name>
</gene>
<dbReference type="InterPro" id="IPR030382">
    <property type="entry name" value="MeTrfase_TRM5/TYW2"/>
</dbReference>
<evidence type="ECO:0000256" key="1">
    <source>
        <dbReference type="ARBA" id="ARBA00012265"/>
    </source>
</evidence>
<accession>A0AAN7B7K6</accession>
<dbReference type="EMBL" id="MU858112">
    <property type="protein sequence ID" value="KAK4213234.1"/>
    <property type="molecule type" value="Genomic_DNA"/>
</dbReference>
<feature type="compositionally biased region" description="Polar residues" evidence="3">
    <location>
        <begin position="12"/>
        <end position="28"/>
    </location>
</feature>
<dbReference type="GO" id="GO:0030488">
    <property type="term" value="P:tRNA methylation"/>
    <property type="evidence" value="ECO:0007669"/>
    <property type="project" value="TreeGrafter"/>
</dbReference>
<dbReference type="Gene3D" id="3.40.50.150">
    <property type="entry name" value="Vaccinia Virus protein VP39"/>
    <property type="match status" value="2"/>
</dbReference>
<comment type="caution">
    <text evidence="5">The sequence shown here is derived from an EMBL/GenBank/DDBJ whole genome shotgun (WGS) entry which is preliminary data.</text>
</comment>
<feature type="compositionally biased region" description="Low complexity" evidence="3">
    <location>
        <begin position="454"/>
        <end position="464"/>
    </location>
</feature>
<feature type="region of interest" description="Disordered" evidence="3">
    <location>
        <begin position="353"/>
        <end position="432"/>
    </location>
</feature>
<name>A0AAN7B7K6_9PEZI</name>
<keyword evidence="6" id="KW-1185">Reference proteome</keyword>
<reference evidence="5" key="1">
    <citation type="journal article" date="2023" name="Mol. Phylogenet. Evol.">
        <title>Genome-scale phylogeny and comparative genomics of the fungal order Sordariales.</title>
        <authorList>
            <person name="Hensen N."/>
            <person name="Bonometti L."/>
            <person name="Westerberg I."/>
            <person name="Brannstrom I.O."/>
            <person name="Guillou S."/>
            <person name="Cros-Aarteil S."/>
            <person name="Calhoun S."/>
            <person name="Haridas S."/>
            <person name="Kuo A."/>
            <person name="Mondo S."/>
            <person name="Pangilinan J."/>
            <person name="Riley R."/>
            <person name="LaButti K."/>
            <person name="Andreopoulos B."/>
            <person name="Lipzen A."/>
            <person name="Chen C."/>
            <person name="Yan M."/>
            <person name="Daum C."/>
            <person name="Ng V."/>
            <person name="Clum A."/>
            <person name="Steindorff A."/>
            <person name="Ohm R.A."/>
            <person name="Martin F."/>
            <person name="Silar P."/>
            <person name="Natvig D.O."/>
            <person name="Lalanne C."/>
            <person name="Gautier V."/>
            <person name="Ament-Velasquez S.L."/>
            <person name="Kruys A."/>
            <person name="Hutchinson M.I."/>
            <person name="Powell A.J."/>
            <person name="Barry K."/>
            <person name="Miller A.N."/>
            <person name="Grigoriev I.V."/>
            <person name="Debuchy R."/>
            <person name="Gladieux P."/>
            <person name="Hiltunen Thoren M."/>
            <person name="Johannesson H."/>
        </authorList>
    </citation>
    <scope>NUCLEOTIDE SEQUENCE</scope>
    <source>
        <strain evidence="5">PSN293</strain>
    </source>
</reference>
<dbReference type="GO" id="GO:0031591">
    <property type="term" value="P:wybutosine biosynthetic process"/>
    <property type="evidence" value="ECO:0007669"/>
    <property type="project" value="TreeGrafter"/>
</dbReference>